<dbReference type="CDD" id="cd02516">
    <property type="entry name" value="CDP-ME_synthetase"/>
    <property type="match status" value="1"/>
</dbReference>
<dbReference type="InterPro" id="IPR034683">
    <property type="entry name" value="IspD/TarI"/>
</dbReference>
<reference evidence="4" key="2">
    <citation type="journal article" date="2021" name="PeerJ">
        <title>Extensive microbial diversity within the chicken gut microbiome revealed by metagenomics and culture.</title>
        <authorList>
            <person name="Gilroy R."/>
            <person name="Ravi A."/>
            <person name="Getino M."/>
            <person name="Pursley I."/>
            <person name="Horton D.L."/>
            <person name="Alikhan N.F."/>
            <person name="Baker D."/>
            <person name="Gharbi K."/>
            <person name="Hall N."/>
            <person name="Watson M."/>
            <person name="Adriaenssens E.M."/>
            <person name="Foster-Nyarko E."/>
            <person name="Jarju S."/>
            <person name="Secka A."/>
            <person name="Antonio M."/>
            <person name="Oren A."/>
            <person name="Chaudhuri R.R."/>
            <person name="La Ragione R."/>
            <person name="Hildebrand F."/>
            <person name="Pallen M.J."/>
        </authorList>
    </citation>
    <scope>NUCLEOTIDE SEQUENCE</scope>
    <source>
        <strain evidence="4">7293</strain>
    </source>
</reference>
<reference evidence="4" key="1">
    <citation type="submission" date="2020-10" db="EMBL/GenBank/DDBJ databases">
        <authorList>
            <person name="Gilroy R."/>
        </authorList>
    </citation>
    <scope>NUCLEOTIDE SEQUENCE</scope>
    <source>
        <strain evidence="4">7293</strain>
    </source>
</reference>
<dbReference type="Gene3D" id="3.90.550.10">
    <property type="entry name" value="Spore Coat Polysaccharide Biosynthesis Protein SpsA, Chain A"/>
    <property type="match status" value="1"/>
</dbReference>
<gene>
    <name evidence="4" type="ORF">IAA97_03010</name>
</gene>
<evidence type="ECO:0000256" key="1">
    <source>
        <dbReference type="ARBA" id="ARBA00022679"/>
    </source>
</evidence>
<proteinExistence type="predicted"/>
<evidence type="ECO:0000256" key="3">
    <source>
        <dbReference type="SAM" id="MobiDB-lite"/>
    </source>
</evidence>
<dbReference type="EMBL" id="JADIMT010000039">
    <property type="protein sequence ID" value="MBO8435929.1"/>
    <property type="molecule type" value="Genomic_DNA"/>
</dbReference>
<dbReference type="Pfam" id="PF01128">
    <property type="entry name" value="IspD"/>
    <property type="match status" value="1"/>
</dbReference>
<evidence type="ECO:0000313" key="4">
    <source>
        <dbReference type="EMBL" id="MBO8435929.1"/>
    </source>
</evidence>
<comment type="caution">
    <text evidence="4">The sequence shown here is derived from an EMBL/GenBank/DDBJ whole genome shotgun (WGS) entry which is preliminary data.</text>
</comment>
<dbReference type="Proteomes" id="UP000823615">
    <property type="component" value="Unassembled WGS sequence"/>
</dbReference>
<dbReference type="PANTHER" id="PTHR32125:SF4">
    <property type="entry name" value="2-C-METHYL-D-ERYTHRITOL 4-PHOSPHATE CYTIDYLYLTRANSFERASE, CHLOROPLASTIC"/>
    <property type="match status" value="1"/>
</dbReference>
<keyword evidence="1" id="KW-0808">Transferase</keyword>
<keyword evidence="2 4" id="KW-0548">Nucleotidyltransferase</keyword>
<organism evidence="4 5">
    <name type="scientific">Candidatus Ornithospirochaeta stercoripullorum</name>
    <dbReference type="NCBI Taxonomy" id="2840899"/>
    <lineage>
        <taxon>Bacteria</taxon>
        <taxon>Pseudomonadati</taxon>
        <taxon>Spirochaetota</taxon>
        <taxon>Spirochaetia</taxon>
        <taxon>Spirochaetales</taxon>
        <taxon>Spirochaetaceae</taxon>
        <taxon>Spirochaetaceae incertae sedis</taxon>
        <taxon>Candidatus Ornithospirochaeta</taxon>
    </lineage>
</organism>
<dbReference type="AlphaFoldDB" id="A0A9D9E2J9"/>
<name>A0A9D9E2J9_9SPIO</name>
<dbReference type="InterPro" id="IPR050088">
    <property type="entry name" value="IspD/TarI_cytidylyltransf_bact"/>
</dbReference>
<dbReference type="GO" id="GO:0050518">
    <property type="term" value="F:2-C-methyl-D-erythritol 4-phosphate cytidylyltransferase activity"/>
    <property type="evidence" value="ECO:0007669"/>
    <property type="project" value="TreeGrafter"/>
</dbReference>
<accession>A0A9D9E2J9</accession>
<evidence type="ECO:0000256" key="2">
    <source>
        <dbReference type="ARBA" id="ARBA00022695"/>
    </source>
</evidence>
<dbReference type="PANTHER" id="PTHR32125">
    <property type="entry name" value="2-C-METHYL-D-ERYTHRITOL 4-PHOSPHATE CYTIDYLYLTRANSFERASE, CHLOROPLASTIC"/>
    <property type="match status" value="1"/>
</dbReference>
<protein>
    <submittedName>
        <fullName evidence="4">2-C-methyl-D-erythritol 4-phosphate cytidylyltransferase</fullName>
    </submittedName>
</protein>
<sequence length="271" mass="29559">MNIPPFALIITAAGSSTRFSQSGYGQVKKEYLSIDGHTVLSRAARPFYSIPSLQAVVVTCPPDAEDETIVALEDLVDIGSIPLMIIPGGMTRKESVAKAIETLKNIEIPFDYIAIHDGARPYVDQGLIIRTLAAATVTGGAVPALRVVDAVKRLGRDGLLSENVDRSSLITVQTPQIFKRDEIIDAYERYPGLEADDDAAVFISAGYSCTVASGCIENKKITYITDIPDAEKQAEEYIKAREEGRKSAQASRHMRELLQQGDQWDESGNRL</sequence>
<dbReference type="InterPro" id="IPR029044">
    <property type="entry name" value="Nucleotide-diphossugar_trans"/>
</dbReference>
<dbReference type="SUPFAM" id="SSF53448">
    <property type="entry name" value="Nucleotide-diphospho-sugar transferases"/>
    <property type="match status" value="1"/>
</dbReference>
<evidence type="ECO:0000313" key="5">
    <source>
        <dbReference type="Proteomes" id="UP000823615"/>
    </source>
</evidence>
<feature type="region of interest" description="Disordered" evidence="3">
    <location>
        <begin position="243"/>
        <end position="271"/>
    </location>
</feature>